<feature type="modified residue" description="Pyruvic acid (Cys)" evidence="3">
    <location>
        <position position="243"/>
    </location>
</feature>
<dbReference type="eggNOG" id="ENOG502Z8C4">
    <property type="taxonomic scope" value="Bacteria"/>
</dbReference>
<dbReference type="EMBL" id="JJMM01000005">
    <property type="protein sequence ID" value="KDR96158.1"/>
    <property type="molecule type" value="Genomic_DNA"/>
</dbReference>
<keyword evidence="2" id="KW-0704">Schiff base</keyword>
<dbReference type="AlphaFoldDB" id="A0A069RHB1"/>
<dbReference type="STRING" id="1121324.CLIT_5c01700"/>
<name>A0A069RHB1_PEPLI</name>
<dbReference type="GO" id="GO:0033794">
    <property type="term" value="F:sarcosine reductase activity"/>
    <property type="evidence" value="ECO:0007669"/>
    <property type="project" value="UniProtKB-EC"/>
</dbReference>
<keyword evidence="3" id="KW-0670">Pyruvate</keyword>
<gene>
    <name evidence="4" type="primary">grdG</name>
    <name evidence="4" type="ORF">CLIT_5c01700</name>
</gene>
<evidence type="ECO:0000256" key="2">
    <source>
        <dbReference type="PIRSR" id="PIRSR011588-50"/>
    </source>
</evidence>
<dbReference type="RefSeq" id="WP_038262838.1">
    <property type="nucleotide sequence ID" value="NZ_FSRH01000007.1"/>
</dbReference>
<keyword evidence="5" id="KW-1185">Reference proteome</keyword>
<dbReference type="Pfam" id="PF09338">
    <property type="entry name" value="Gly_reductase"/>
    <property type="match status" value="1"/>
</dbReference>
<proteinExistence type="predicted"/>
<evidence type="ECO:0000256" key="1">
    <source>
        <dbReference type="ARBA" id="ARBA00023002"/>
    </source>
</evidence>
<dbReference type="InterPro" id="IPR015417">
    <property type="entry name" value="Gly_reductase_pB_sua/b"/>
</dbReference>
<protein>
    <submittedName>
        <fullName evidence="4">Sarcosine reductase complex component B subunit alpha</fullName>
        <ecNumber evidence="4">1.21.4.3</ecNumber>
    </submittedName>
</protein>
<dbReference type="EC" id="1.21.4.3" evidence="4"/>
<dbReference type="PIRSF" id="PIRSF011588">
    <property type="entry name" value="Gly_sarc_betain_red_a/b"/>
    <property type="match status" value="1"/>
</dbReference>
<evidence type="ECO:0000313" key="5">
    <source>
        <dbReference type="Proteomes" id="UP000027946"/>
    </source>
</evidence>
<feature type="active site" description="Schiff-base intermediate with substrate; via pyruvic acid" evidence="2">
    <location>
        <position position="243"/>
    </location>
</feature>
<dbReference type="InterPro" id="IPR016585">
    <property type="entry name" value="Gly/sarc/bet_Rdtase_B_asu/bsu"/>
</dbReference>
<sequence>MRLEIGRINIKDIQYGKNMEVREGVLYLNEEELVKIVLEDERIKSAKIELARPGESVRITPVKDVLEPRVKVDGTGSMFPGVVGNKVTQVGAGRTHVLSGTAVLTVGQIMGFQEGIVDMSEIGAEYTPFSKTLNICIVLEPKDGIEPHAYEEAAREAGLKVTSFIGEAGRNVEPDEIEVFESKGIIEQANEYPDLPKIGYVCMLQSQGLLHDTYVYGVDAKKIIPTIMHPTEFMDGAVISGNCVASCDKIPTYLHQNDPIIEDLFKKHGKELNFMGVIITNENVFLADKERCSDAVAKLAKMMGLDGVLISEEGYGNPDTDLMMNCKKVERNGIKTVLVTDEFPGRDGKSESLADAVNEADALVSCGQGNLVVTLPPMDKVIGTLKDIETMIGGYDGSLKEDGSIEAEIQIIISATSAFGGNKLTARMY</sequence>
<organism evidence="4 5">
    <name type="scientific">Peptoclostridium litorale DSM 5388</name>
    <dbReference type="NCBI Taxonomy" id="1121324"/>
    <lineage>
        <taxon>Bacteria</taxon>
        <taxon>Bacillati</taxon>
        <taxon>Bacillota</taxon>
        <taxon>Clostridia</taxon>
        <taxon>Peptostreptococcales</taxon>
        <taxon>Peptoclostridiaceae</taxon>
        <taxon>Peptoclostridium</taxon>
    </lineage>
</organism>
<evidence type="ECO:0000313" key="4">
    <source>
        <dbReference type="EMBL" id="KDR96158.1"/>
    </source>
</evidence>
<dbReference type="Proteomes" id="UP000027946">
    <property type="component" value="Unassembled WGS sequence"/>
</dbReference>
<keyword evidence="1 4" id="KW-0560">Oxidoreductase</keyword>
<evidence type="ECO:0000256" key="3">
    <source>
        <dbReference type="PIRSR" id="PIRSR011588-51"/>
    </source>
</evidence>
<reference evidence="4 5" key="1">
    <citation type="submission" date="2014-03" db="EMBL/GenBank/DDBJ databases">
        <title>Genome sequence of Clostridium litorale W6, DSM 5388.</title>
        <authorList>
            <person name="Poehlein A."/>
            <person name="Jagirdar A."/>
            <person name="Khonsari B."/>
            <person name="Chibani C.M."/>
            <person name="Gutierrez Gutierrez D.A."/>
            <person name="Davydova E."/>
            <person name="Alghaithi H.S."/>
            <person name="Nair K.P."/>
            <person name="Dhamotharan K."/>
            <person name="Chandran L."/>
            <person name="G W."/>
            <person name="Daniel R."/>
        </authorList>
    </citation>
    <scope>NUCLEOTIDE SEQUENCE [LARGE SCALE GENOMIC DNA]</scope>
    <source>
        <strain evidence="4 5">W6</strain>
    </source>
</reference>
<dbReference type="OrthoDB" id="5808629at2"/>
<accession>A0A069RHB1</accession>
<comment type="caution">
    <text evidence="4">The sequence shown here is derived from an EMBL/GenBank/DDBJ whole genome shotgun (WGS) entry which is preliminary data.</text>
</comment>